<comment type="subcellular location">
    <subcellularLocation>
        <location evidence="1">Membrane</location>
        <topology evidence="1">Multi-pass membrane protein</topology>
    </subcellularLocation>
</comment>
<reference evidence="7" key="1">
    <citation type="journal article" date="2012" name="Science">
        <title>The Paleozoic origin of enzymatic lignin decomposition reconstructed from 31 fungal genomes.</title>
        <authorList>
            <person name="Floudas D."/>
            <person name="Binder M."/>
            <person name="Riley R."/>
            <person name="Barry K."/>
            <person name="Blanchette R.A."/>
            <person name="Henrissat B."/>
            <person name="Martinez A.T."/>
            <person name="Otillar R."/>
            <person name="Spatafora J.W."/>
            <person name="Yadav J.S."/>
            <person name="Aerts A."/>
            <person name="Benoit I."/>
            <person name="Boyd A."/>
            <person name="Carlson A."/>
            <person name="Copeland A."/>
            <person name="Coutinho P.M."/>
            <person name="de Vries R.P."/>
            <person name="Ferreira P."/>
            <person name="Findley K."/>
            <person name="Foster B."/>
            <person name="Gaskell J."/>
            <person name="Glotzer D."/>
            <person name="Gorecki P."/>
            <person name="Heitman J."/>
            <person name="Hesse C."/>
            <person name="Hori C."/>
            <person name="Igarashi K."/>
            <person name="Jurgens J.A."/>
            <person name="Kallen N."/>
            <person name="Kersten P."/>
            <person name="Kohler A."/>
            <person name="Kuees U."/>
            <person name="Kumar T.K.A."/>
            <person name="Kuo A."/>
            <person name="LaButti K."/>
            <person name="Larrondo L.F."/>
            <person name="Lindquist E."/>
            <person name="Ling A."/>
            <person name="Lombard V."/>
            <person name="Lucas S."/>
            <person name="Lundell T."/>
            <person name="Martin R."/>
            <person name="McLaughlin D.J."/>
            <person name="Morgenstern I."/>
            <person name="Morin E."/>
            <person name="Murat C."/>
            <person name="Nagy L.G."/>
            <person name="Nolan M."/>
            <person name="Ohm R.A."/>
            <person name="Patyshakuliyeva A."/>
            <person name="Rokas A."/>
            <person name="Ruiz-Duenas F.J."/>
            <person name="Sabat G."/>
            <person name="Salamov A."/>
            <person name="Samejima M."/>
            <person name="Schmutz J."/>
            <person name="Slot J.C."/>
            <person name="St John F."/>
            <person name="Stenlid J."/>
            <person name="Sun H."/>
            <person name="Sun S."/>
            <person name="Syed K."/>
            <person name="Tsang A."/>
            <person name="Wiebenga A."/>
            <person name="Young D."/>
            <person name="Pisabarro A."/>
            <person name="Eastwood D.C."/>
            <person name="Martin F."/>
            <person name="Cullen D."/>
            <person name="Grigoriev I.V."/>
            <person name="Hibbett D.S."/>
        </authorList>
    </citation>
    <scope>NUCLEOTIDE SEQUENCE [LARGE SCALE GENOMIC DNA]</scope>
    <source>
        <strain evidence="7">RWD-64-598 SS2</strain>
    </source>
</reference>
<feature type="transmembrane region" description="Helical" evidence="5">
    <location>
        <begin position="323"/>
        <end position="346"/>
    </location>
</feature>
<dbReference type="OMA" id="VCAGCLW"/>
<keyword evidence="2 5" id="KW-0812">Transmembrane</keyword>
<dbReference type="GO" id="GO:0022857">
    <property type="term" value="F:transmembrane transporter activity"/>
    <property type="evidence" value="ECO:0007669"/>
    <property type="project" value="InterPro"/>
</dbReference>
<evidence type="ECO:0000256" key="4">
    <source>
        <dbReference type="ARBA" id="ARBA00023136"/>
    </source>
</evidence>
<evidence type="ECO:0000256" key="2">
    <source>
        <dbReference type="ARBA" id="ARBA00022692"/>
    </source>
</evidence>
<dbReference type="OrthoDB" id="196103at2759"/>
<proteinExistence type="predicted"/>
<feature type="transmembrane region" description="Helical" evidence="5">
    <location>
        <begin position="278"/>
        <end position="297"/>
    </location>
</feature>
<feature type="transmembrane region" description="Helical" evidence="5">
    <location>
        <begin position="90"/>
        <end position="114"/>
    </location>
</feature>
<feature type="transmembrane region" description="Helical" evidence="5">
    <location>
        <begin position="383"/>
        <end position="403"/>
    </location>
</feature>
<evidence type="ECO:0000313" key="6">
    <source>
        <dbReference type="EMBL" id="EIW79509.1"/>
    </source>
</evidence>
<dbReference type="EMBL" id="JH711580">
    <property type="protein sequence ID" value="EIW79509.1"/>
    <property type="molecule type" value="Genomic_DNA"/>
</dbReference>
<sequence>MLGFVCFLCPGMYNALTGLGGGGQVNATVSANSNSALYATYAFFAFFSGTVNNKIGPKRTLLLGTLGYALYIGSYLAINIHPNAGAFVEAAGALLGVTAAFLWTAQGSLMLSYATESQKGLFIGIFWAIFNMGAVVGSSVSLGQNFDSTVLGNGTYIGFLILTLIGVTVPLMMASPESMLRTDGTRPVVERKPSWASEFYNLWLALWSDPMILLLFPMFFASNYFYTWQFNDYNSALFDIRARALNNLAYWLSQIFGSFLIGYFVLDQKRMRRRVRAFTGWGILVALTFTVHIWAYFYQRTYTRVSIPDDAQKMDIHDPRYPAHVWLMIFYGLLDSMWQTCAMWLIGAMSNDANKLGVFSGFYHSIQSAGAAIVWRLDAIDTPYMNIFISTWCIVAAGLAFALPMIHLRVKDHTTFEDETLMKQDRVEPAKVEKPIAED</sequence>
<dbReference type="AlphaFoldDB" id="A0A5M3MJV5"/>
<dbReference type="SUPFAM" id="SSF103473">
    <property type="entry name" value="MFS general substrate transporter"/>
    <property type="match status" value="1"/>
</dbReference>
<dbReference type="Gene3D" id="1.20.1250.20">
    <property type="entry name" value="MFS general substrate transporter like domains"/>
    <property type="match status" value="1"/>
</dbReference>
<feature type="transmembrane region" description="Helical" evidence="5">
    <location>
        <begin position="121"/>
        <end position="142"/>
    </location>
</feature>
<feature type="transmembrane region" description="Helical" evidence="5">
    <location>
        <begin position="248"/>
        <end position="266"/>
    </location>
</feature>
<dbReference type="InterPro" id="IPR036259">
    <property type="entry name" value="MFS_trans_sf"/>
</dbReference>
<dbReference type="RefSeq" id="XP_007769906.1">
    <property type="nucleotide sequence ID" value="XM_007771716.1"/>
</dbReference>
<organism evidence="6 7">
    <name type="scientific">Coniophora puteana (strain RWD-64-598)</name>
    <name type="common">Brown rot fungus</name>
    <dbReference type="NCBI Taxonomy" id="741705"/>
    <lineage>
        <taxon>Eukaryota</taxon>
        <taxon>Fungi</taxon>
        <taxon>Dikarya</taxon>
        <taxon>Basidiomycota</taxon>
        <taxon>Agaricomycotina</taxon>
        <taxon>Agaricomycetes</taxon>
        <taxon>Agaricomycetidae</taxon>
        <taxon>Boletales</taxon>
        <taxon>Coniophorineae</taxon>
        <taxon>Coniophoraceae</taxon>
        <taxon>Coniophora</taxon>
    </lineage>
</organism>
<keyword evidence="7" id="KW-1185">Reference proteome</keyword>
<evidence type="ECO:0000256" key="5">
    <source>
        <dbReference type="SAM" id="Phobius"/>
    </source>
</evidence>
<evidence type="ECO:0000313" key="7">
    <source>
        <dbReference type="Proteomes" id="UP000053558"/>
    </source>
</evidence>
<dbReference type="PANTHER" id="PTHR23294">
    <property type="entry name" value="ET TRANSLATION PRODUCT-RELATED"/>
    <property type="match status" value="1"/>
</dbReference>
<dbReference type="Pfam" id="PF07690">
    <property type="entry name" value="MFS_1"/>
    <property type="match status" value="1"/>
</dbReference>
<dbReference type="InterPro" id="IPR051617">
    <property type="entry name" value="UNC-93-like_regulator"/>
</dbReference>
<dbReference type="GO" id="GO:0016020">
    <property type="term" value="C:membrane"/>
    <property type="evidence" value="ECO:0007669"/>
    <property type="project" value="UniProtKB-SubCell"/>
</dbReference>
<name>A0A5M3MJV5_CONPW</name>
<feature type="transmembrane region" description="Helical" evidence="5">
    <location>
        <begin position="60"/>
        <end position="78"/>
    </location>
</feature>
<dbReference type="InterPro" id="IPR011701">
    <property type="entry name" value="MFS"/>
</dbReference>
<feature type="transmembrane region" description="Helical" evidence="5">
    <location>
        <begin position="154"/>
        <end position="174"/>
    </location>
</feature>
<evidence type="ECO:0000256" key="1">
    <source>
        <dbReference type="ARBA" id="ARBA00004141"/>
    </source>
</evidence>
<evidence type="ECO:0000256" key="3">
    <source>
        <dbReference type="ARBA" id="ARBA00022989"/>
    </source>
</evidence>
<protein>
    <submittedName>
        <fullName evidence="6">MFS general substrate transporter</fullName>
    </submittedName>
</protein>
<keyword evidence="3 5" id="KW-1133">Transmembrane helix</keyword>
<gene>
    <name evidence="6" type="ORF">CONPUDRAFT_90897</name>
</gene>
<accession>A0A5M3MJV5</accession>
<dbReference type="KEGG" id="cput:CONPUDRAFT_90897"/>
<dbReference type="PANTHER" id="PTHR23294:SF59">
    <property type="entry name" value="UNC93-LIKE PROTEIN C922.05C"/>
    <property type="match status" value="1"/>
</dbReference>
<dbReference type="Proteomes" id="UP000053558">
    <property type="component" value="Unassembled WGS sequence"/>
</dbReference>
<feature type="transmembrane region" description="Helical" evidence="5">
    <location>
        <begin position="202"/>
        <end position="228"/>
    </location>
</feature>
<comment type="caution">
    <text evidence="6">The sequence shown here is derived from an EMBL/GenBank/DDBJ whole genome shotgun (WGS) entry which is preliminary data.</text>
</comment>
<keyword evidence="4 5" id="KW-0472">Membrane</keyword>
<dbReference type="GeneID" id="19211421"/>